<keyword evidence="3" id="KW-0238">DNA-binding</keyword>
<comment type="subcellular location">
    <subcellularLocation>
        <location evidence="1">Nucleus</location>
    </subcellularLocation>
</comment>
<proteinExistence type="predicted"/>
<dbReference type="SMART" id="SM00432">
    <property type="entry name" value="MADS"/>
    <property type="match status" value="1"/>
</dbReference>
<evidence type="ECO:0000256" key="1">
    <source>
        <dbReference type="ARBA" id="ARBA00004123"/>
    </source>
</evidence>
<dbReference type="PRINTS" id="PR00404">
    <property type="entry name" value="MADSDOMAIN"/>
</dbReference>
<dbReference type="EMBL" id="QZWG01000001">
    <property type="protein sequence ID" value="RZC28995.1"/>
    <property type="molecule type" value="Genomic_DNA"/>
</dbReference>
<keyword evidence="5" id="KW-0539">Nucleus</keyword>
<dbReference type="InterPro" id="IPR036879">
    <property type="entry name" value="TF_MADSbox_sf"/>
</dbReference>
<evidence type="ECO:0000256" key="3">
    <source>
        <dbReference type="ARBA" id="ARBA00023125"/>
    </source>
</evidence>
<dbReference type="GO" id="GO:0003677">
    <property type="term" value="F:DNA binding"/>
    <property type="evidence" value="ECO:0007669"/>
    <property type="project" value="UniProtKB-KW"/>
</dbReference>
<dbReference type="PROSITE" id="PS50066">
    <property type="entry name" value="MADS_BOX_2"/>
    <property type="match status" value="1"/>
</dbReference>
<dbReference type="GO" id="GO:0005634">
    <property type="term" value="C:nucleus"/>
    <property type="evidence" value="ECO:0007669"/>
    <property type="project" value="UniProtKB-SubCell"/>
</dbReference>
<gene>
    <name evidence="7" type="ORF">D0Y65_000820</name>
</gene>
<dbReference type="InterPro" id="IPR002100">
    <property type="entry name" value="TF_MADSbox"/>
</dbReference>
<evidence type="ECO:0000256" key="5">
    <source>
        <dbReference type="ARBA" id="ARBA00023242"/>
    </source>
</evidence>
<dbReference type="Gene3D" id="3.40.1810.10">
    <property type="entry name" value="Transcription factor, MADS-box"/>
    <property type="match status" value="1"/>
</dbReference>
<keyword evidence="8" id="KW-1185">Reference proteome</keyword>
<accession>A0A445M094</accession>
<evidence type="ECO:0000256" key="4">
    <source>
        <dbReference type="ARBA" id="ARBA00023163"/>
    </source>
</evidence>
<dbReference type="Proteomes" id="UP000289340">
    <property type="component" value="Chromosome 1"/>
</dbReference>
<organism evidence="7 8">
    <name type="scientific">Glycine soja</name>
    <name type="common">Wild soybean</name>
    <dbReference type="NCBI Taxonomy" id="3848"/>
    <lineage>
        <taxon>Eukaryota</taxon>
        <taxon>Viridiplantae</taxon>
        <taxon>Streptophyta</taxon>
        <taxon>Embryophyta</taxon>
        <taxon>Tracheophyta</taxon>
        <taxon>Spermatophyta</taxon>
        <taxon>Magnoliopsida</taxon>
        <taxon>eudicotyledons</taxon>
        <taxon>Gunneridae</taxon>
        <taxon>Pentapetalae</taxon>
        <taxon>rosids</taxon>
        <taxon>fabids</taxon>
        <taxon>Fabales</taxon>
        <taxon>Fabaceae</taxon>
        <taxon>Papilionoideae</taxon>
        <taxon>50 kb inversion clade</taxon>
        <taxon>NPAAA clade</taxon>
        <taxon>indigoferoid/millettioid clade</taxon>
        <taxon>Phaseoleae</taxon>
        <taxon>Glycine</taxon>
        <taxon>Glycine subgen. Soja</taxon>
    </lineage>
</organism>
<evidence type="ECO:0000313" key="7">
    <source>
        <dbReference type="EMBL" id="RZC28995.1"/>
    </source>
</evidence>
<evidence type="ECO:0000259" key="6">
    <source>
        <dbReference type="PROSITE" id="PS50066"/>
    </source>
</evidence>
<reference evidence="7 8" key="1">
    <citation type="submission" date="2018-09" db="EMBL/GenBank/DDBJ databases">
        <title>A high-quality reference genome of wild soybean provides a powerful tool to mine soybean genomes.</title>
        <authorList>
            <person name="Xie M."/>
            <person name="Chung C.Y.L."/>
            <person name="Li M.-W."/>
            <person name="Wong F.-L."/>
            <person name="Chan T.-F."/>
            <person name="Lam H.-M."/>
        </authorList>
    </citation>
    <scope>NUCLEOTIDE SEQUENCE [LARGE SCALE GENOMIC DNA]</scope>
    <source>
        <strain evidence="8">cv. W05</strain>
        <tissue evidence="7">Hypocotyl of etiolated seedlings</tissue>
    </source>
</reference>
<keyword evidence="2" id="KW-0805">Transcription regulation</keyword>
<dbReference type="SUPFAM" id="SSF55455">
    <property type="entry name" value="SRF-like"/>
    <property type="match status" value="1"/>
</dbReference>
<dbReference type="Pfam" id="PF00319">
    <property type="entry name" value="SRF-TF"/>
    <property type="match status" value="1"/>
</dbReference>
<sequence>MVTRSVKFRNVAETKRKYCYAIRPLGHSSFFLQKVVASGGSNLARLGELGGKLLLYFAINRERNEEGRSSAFLALLIVMARNKVHYTYINNPMKGKATFKKRKNGYLKEVDEITTLCDIQACVIIYTLDEPEPEVWPSNKGMKKGDWPFHVSILCWGNNLDNENIIDYNDITLLADKKLEITKKNENFQVQEVTLAIENGGETMTEGEQALVANVAAISNMNWSNDNNNEDDGDVIHVNIGRC</sequence>
<dbReference type="AlphaFoldDB" id="A0A445M094"/>
<comment type="caution">
    <text evidence="7">The sequence shown here is derived from an EMBL/GenBank/DDBJ whole genome shotgun (WGS) entry which is preliminary data.</text>
</comment>
<feature type="domain" description="MADS-box" evidence="6">
    <location>
        <begin position="79"/>
        <end position="127"/>
    </location>
</feature>
<evidence type="ECO:0000256" key="2">
    <source>
        <dbReference type="ARBA" id="ARBA00023015"/>
    </source>
</evidence>
<keyword evidence="4" id="KW-0804">Transcription</keyword>
<name>A0A445M094_GLYSO</name>
<evidence type="ECO:0000313" key="8">
    <source>
        <dbReference type="Proteomes" id="UP000289340"/>
    </source>
</evidence>
<protein>
    <submittedName>
        <fullName evidence="7">Agamous-like MADS-box protein AGL90</fullName>
    </submittedName>
</protein>
<dbReference type="GO" id="GO:0046983">
    <property type="term" value="F:protein dimerization activity"/>
    <property type="evidence" value="ECO:0007669"/>
    <property type="project" value="InterPro"/>
</dbReference>